<evidence type="ECO:0000256" key="3">
    <source>
        <dbReference type="ARBA" id="ARBA00022737"/>
    </source>
</evidence>
<evidence type="ECO:0000259" key="8">
    <source>
        <dbReference type="Pfam" id="PF12830"/>
    </source>
</evidence>
<dbReference type="GO" id="GO:0034087">
    <property type="term" value="P:establishment of mitotic sister chromatid cohesion"/>
    <property type="evidence" value="ECO:0007669"/>
    <property type="project" value="TreeGrafter"/>
</dbReference>
<reference evidence="9 10" key="1">
    <citation type="journal article" date="2023" name="BMC Biol.">
        <title>The compact genome of the sponge Oopsacas minuta (Hexactinellida) is lacking key metazoan core genes.</title>
        <authorList>
            <person name="Santini S."/>
            <person name="Schenkelaars Q."/>
            <person name="Jourda C."/>
            <person name="Duchesne M."/>
            <person name="Belahbib H."/>
            <person name="Rocher C."/>
            <person name="Selva M."/>
            <person name="Riesgo A."/>
            <person name="Vervoort M."/>
            <person name="Leys S.P."/>
            <person name="Kodjabachian L."/>
            <person name="Le Bivic A."/>
            <person name="Borchiellini C."/>
            <person name="Claverie J.M."/>
            <person name="Renard E."/>
        </authorList>
    </citation>
    <scope>NUCLEOTIDE SEQUENCE [LARGE SCALE GENOMIC DNA]</scope>
    <source>
        <strain evidence="9">SPO-2</strain>
    </source>
</reference>
<dbReference type="PANTHER" id="PTHR21704">
    <property type="entry name" value="NIPPED-B-LIKE PROTEIN DELANGIN SCC2-RELATED"/>
    <property type="match status" value="1"/>
</dbReference>
<sequence length="1405" mass="159025">MVVEEILESVLEHARFHLITNIYSEMDPSYRYAPLEQEEEMPSEFIIHVGGRISKQKGGRAKKGFSLNRWDLTLLYFKLAELLESLSILVKSCVLTDTLVLQLSALALKPFFVENNSTLQLSALKLARNIFSKYPKHRHLLLDEIFQSLAKLPSNKRALRTYYLEPQTDGGEDPQGGSIQMVTALVMQLLQSIATVPRERSHLETDELISGLSLDAHLIGSIDEIVKTGQSFLTTLFKKCYATAPSKSEVDFRPIFENFVQDLITTLLLPHWPVSSTLLSIMCRLFLMTFTNKQAELSMRLAALEHVGNIISQCRSQMSENHTSSSPSYSPADEDISVIGKLLKSVPLEVKSKVLSSLQMKECMEIETDTEYEIKALVSFLLLLYLKEREEDSSIVSFWVGSWVRDLAASTEKEKTADLDDCQLVSPGISSAREQAFREFYLRLLTDTDPFKSASKICYKVTSQTATSLVRFLTANLSLLQNFSFYLNHLIRMVNETNVQLRTRAMKSLTSVLSVDPTLIGSSDLKTWVRTRMCDMSSMVRETTVELVGRSLQQRPELATEFYDILSERMLDTSIAVRKRVIRILRDSIHKMPPAVHTDLCVKLVMRVQEEKSVQQLIVGMFQDLWFSPLSSCNKEEEKKRAQSIYNVVFALDEPPGFTMVQELLTLLLKPDGIVDQQKRNLCRKITDSLVESILQLDEQGASLAKMIPMNATLHVLSLIDGSLLVSHLTALQPYLASHCTTQGELIGLTHLLRAFSNSIPLLVSHKPGPQFLASTEENLMKLSMASGSMIVEASLSCLAALVNSVTHNFKLVQECFCKFSECLERSHSMLLSNSSQLAQLKPIILRSLFTVGLLCRYFEIDTIIAKQKDGILPTRRVFSKLIYFAKQDIFPECQEKSLVGLGFFFLAHPSLMLEDEAIELYSECLSDVCVSKKCQVLTNLTNHLQEDEERLKRADKEWKKDGNDEGTLQDIGDKQSTLSSTMIQRFLPYVMNAFFTAEVRVRSHITGLLSMVLRQGLIYPAPCIPCLIAMVTDCNQAIREKAELMLEEMNHSNKLMHTQVVLGIRRSFDFLEILSSGVGLIRGREGMESKLFPVYNMVHNNRQQRRAFLLTMVRLFDDVDKQGIPFLLYVADNLACFNYSLLGEVLFVIHHISVHLSMAGPTLIDSFQESMGLKALSSQQGQQALDESAMLDTESLLRSEFCDDSRLATSVYHSYAIMLLLHLSSFLKSIYCLTDVRCHEYIPTAPSKVYDKLISRKLTPNLQFEPVEVVEALELSQDAKLVLRSRNELLQRFQEFYKLYKAIEVDGGESLPETYQTTYQSYTELFGETSELSEPGHNKQIPKDNQMKAPKKKSSKTNKNNTGGKHISTPNPKEKRKSIRSKRKFNYFESSEDSNCGSSTNEDM</sequence>
<dbReference type="Gene3D" id="1.25.10.10">
    <property type="entry name" value="Leucine-rich Repeat Variant"/>
    <property type="match status" value="1"/>
</dbReference>
<organism evidence="9 10">
    <name type="scientific">Oopsacas minuta</name>
    <dbReference type="NCBI Taxonomy" id="111878"/>
    <lineage>
        <taxon>Eukaryota</taxon>
        <taxon>Metazoa</taxon>
        <taxon>Porifera</taxon>
        <taxon>Hexactinellida</taxon>
        <taxon>Hexasterophora</taxon>
        <taxon>Lyssacinosida</taxon>
        <taxon>Leucopsacidae</taxon>
        <taxon>Oopsacas</taxon>
    </lineage>
</organism>
<dbReference type="EMBL" id="JAKMXF010000300">
    <property type="protein sequence ID" value="KAI6652117.1"/>
    <property type="molecule type" value="Genomic_DNA"/>
</dbReference>
<evidence type="ECO:0000256" key="5">
    <source>
        <dbReference type="ARBA" id="ARBA00023306"/>
    </source>
</evidence>
<dbReference type="SUPFAM" id="SSF48371">
    <property type="entry name" value="ARM repeat"/>
    <property type="match status" value="1"/>
</dbReference>
<keyword evidence="10" id="KW-1185">Reference proteome</keyword>
<dbReference type="InterPro" id="IPR033031">
    <property type="entry name" value="Scc2/Nipped-B"/>
</dbReference>
<dbReference type="InterPro" id="IPR016024">
    <property type="entry name" value="ARM-type_fold"/>
</dbReference>
<keyword evidence="5 6" id="KW-0131">Cell cycle</keyword>
<dbReference type="InterPro" id="IPR024986">
    <property type="entry name" value="Nipped-B_C"/>
</dbReference>
<dbReference type="GO" id="GO:0090694">
    <property type="term" value="C:Scc2-Scc4 cohesin loading complex"/>
    <property type="evidence" value="ECO:0007669"/>
    <property type="project" value="TreeGrafter"/>
</dbReference>
<dbReference type="CDD" id="cd23958">
    <property type="entry name" value="SCC2"/>
    <property type="match status" value="1"/>
</dbReference>
<dbReference type="GO" id="GO:0061775">
    <property type="term" value="F:cohesin loader activity"/>
    <property type="evidence" value="ECO:0007669"/>
    <property type="project" value="InterPro"/>
</dbReference>
<dbReference type="GO" id="GO:0010468">
    <property type="term" value="P:regulation of gene expression"/>
    <property type="evidence" value="ECO:0007669"/>
    <property type="project" value="InterPro"/>
</dbReference>
<dbReference type="Pfam" id="PF12765">
    <property type="entry name" value="Cohesin_HEAT"/>
    <property type="match status" value="1"/>
</dbReference>
<comment type="subcellular location">
    <subcellularLocation>
        <location evidence="1 6">Nucleus</location>
    </subcellularLocation>
</comment>
<dbReference type="GO" id="GO:1990414">
    <property type="term" value="P:replication-born double-strand break repair via sister chromatid exchange"/>
    <property type="evidence" value="ECO:0007669"/>
    <property type="project" value="TreeGrafter"/>
</dbReference>
<accession>A0AAV7JTK3</accession>
<dbReference type="PANTHER" id="PTHR21704:SF18">
    <property type="entry name" value="NIPPED-B-LIKE PROTEIN"/>
    <property type="match status" value="1"/>
</dbReference>
<evidence type="ECO:0000256" key="2">
    <source>
        <dbReference type="ARBA" id="ARBA00009252"/>
    </source>
</evidence>
<dbReference type="GO" id="GO:0003682">
    <property type="term" value="F:chromatin binding"/>
    <property type="evidence" value="ECO:0007669"/>
    <property type="project" value="TreeGrafter"/>
</dbReference>
<evidence type="ECO:0000313" key="9">
    <source>
        <dbReference type="EMBL" id="KAI6652117.1"/>
    </source>
</evidence>
<dbReference type="GO" id="GO:0140588">
    <property type="term" value="P:chromatin looping"/>
    <property type="evidence" value="ECO:0007669"/>
    <property type="project" value="InterPro"/>
</dbReference>
<dbReference type="Pfam" id="PF12830">
    <property type="entry name" value="Nipped-B_C"/>
    <property type="match status" value="1"/>
</dbReference>
<feature type="domain" description="Sister chromatid cohesion C-terminal" evidence="8">
    <location>
        <begin position="980"/>
        <end position="1154"/>
    </location>
</feature>
<protein>
    <recommendedName>
        <fullName evidence="6">Nipped-B protein</fullName>
    </recommendedName>
</protein>
<evidence type="ECO:0000313" key="10">
    <source>
        <dbReference type="Proteomes" id="UP001165289"/>
    </source>
</evidence>
<dbReference type="Proteomes" id="UP001165289">
    <property type="component" value="Unassembled WGS sequence"/>
</dbReference>
<evidence type="ECO:0000256" key="1">
    <source>
        <dbReference type="ARBA" id="ARBA00004123"/>
    </source>
</evidence>
<feature type="region of interest" description="Disordered" evidence="7">
    <location>
        <begin position="1330"/>
        <end position="1405"/>
    </location>
</feature>
<feature type="compositionally biased region" description="Basic residues" evidence="7">
    <location>
        <begin position="1375"/>
        <end position="1386"/>
    </location>
</feature>
<feature type="compositionally biased region" description="Basic and acidic residues" evidence="7">
    <location>
        <begin position="1335"/>
        <end position="1347"/>
    </location>
</feature>
<comment type="similarity">
    <text evidence="2 6">Belongs to the SCC2/Nipped-B family.</text>
</comment>
<dbReference type="InterPro" id="IPR011989">
    <property type="entry name" value="ARM-like"/>
</dbReference>
<gene>
    <name evidence="9" type="ORF">LOD99_4662</name>
</gene>
<comment type="caution">
    <text evidence="9">The sequence shown here is derived from an EMBL/GenBank/DDBJ whole genome shotgun (WGS) entry which is preliminary data.</text>
</comment>
<keyword evidence="4 6" id="KW-0539">Nucleus</keyword>
<feature type="compositionally biased region" description="Polar residues" evidence="7">
    <location>
        <begin position="1394"/>
        <end position="1405"/>
    </location>
</feature>
<evidence type="ECO:0000256" key="4">
    <source>
        <dbReference type="ARBA" id="ARBA00023242"/>
    </source>
</evidence>
<evidence type="ECO:0000256" key="7">
    <source>
        <dbReference type="SAM" id="MobiDB-lite"/>
    </source>
</evidence>
<evidence type="ECO:0000256" key="6">
    <source>
        <dbReference type="RuleBase" id="RU364107"/>
    </source>
</evidence>
<dbReference type="InterPro" id="IPR026003">
    <property type="entry name" value="Cohesin_HEAT"/>
</dbReference>
<name>A0AAV7JTK3_9METZ</name>
<keyword evidence="3 6" id="KW-0677">Repeat</keyword>
<proteinExistence type="inferred from homology"/>
<dbReference type="GO" id="GO:0071169">
    <property type="term" value="P:establishment of protein localization to chromatin"/>
    <property type="evidence" value="ECO:0007669"/>
    <property type="project" value="TreeGrafter"/>
</dbReference>